<protein>
    <submittedName>
        <fullName evidence="1">Isocitrate/isopropylmalate dehydrogenase</fullName>
    </submittedName>
</protein>
<organism evidence="1 2">
    <name type="scientific">Bartonella fuyuanensis</name>
    <dbReference type="NCBI Taxonomy" id="1460968"/>
    <lineage>
        <taxon>Bacteria</taxon>
        <taxon>Pseudomonadati</taxon>
        <taxon>Pseudomonadota</taxon>
        <taxon>Alphaproteobacteria</taxon>
        <taxon>Hyphomicrobiales</taxon>
        <taxon>Bartonellaceae</taxon>
        <taxon>Bartonella</taxon>
    </lineage>
</organism>
<reference evidence="1 2" key="1">
    <citation type="submission" date="2020-08" db="EMBL/GenBank/DDBJ databases">
        <title>Genomic Encyclopedia of Type Strains, Phase IV (KMG-IV): sequencing the most valuable type-strain genomes for metagenomic binning, comparative biology and taxonomic classification.</title>
        <authorList>
            <person name="Goeker M."/>
        </authorList>
    </citation>
    <scope>NUCLEOTIDE SEQUENCE [LARGE SCALE GENOMIC DNA]</scope>
    <source>
        <strain evidence="1 2">DSM 100694</strain>
    </source>
</reference>
<dbReference type="AlphaFoldDB" id="A0A840E2I0"/>
<dbReference type="EMBL" id="JACIFE010000030">
    <property type="protein sequence ID" value="MBB4077207.1"/>
    <property type="molecule type" value="Genomic_DNA"/>
</dbReference>
<proteinExistence type="predicted"/>
<name>A0A840E2I0_9HYPH</name>
<dbReference type="SUPFAM" id="SSF53659">
    <property type="entry name" value="Isocitrate/Isopropylmalate dehydrogenase-like"/>
    <property type="match status" value="1"/>
</dbReference>
<keyword evidence="2" id="KW-1185">Reference proteome</keyword>
<accession>A0A840E2I0</accession>
<dbReference type="Gene3D" id="3.40.718.10">
    <property type="entry name" value="Isopropylmalate Dehydrogenase"/>
    <property type="match status" value="1"/>
</dbReference>
<evidence type="ECO:0000313" key="2">
    <source>
        <dbReference type="Proteomes" id="UP000585970"/>
    </source>
</evidence>
<gene>
    <name evidence="1" type="ORF">GGR08_001534</name>
</gene>
<dbReference type="Proteomes" id="UP000585970">
    <property type="component" value="Unassembled WGS sequence"/>
</dbReference>
<comment type="caution">
    <text evidence="1">The sequence shown here is derived from an EMBL/GenBank/DDBJ whole genome shotgun (WGS) entry which is preliminary data.</text>
</comment>
<sequence>MKKKVLVLPGDGVGAEVCDAALVVLEQFQLLIELAYGRCWLGMLEKGKRYGSPNDLAKKNLKVMLFYLVL</sequence>
<evidence type="ECO:0000313" key="1">
    <source>
        <dbReference type="EMBL" id="MBB4077207.1"/>
    </source>
</evidence>